<gene>
    <name evidence="1" type="ORF">UFOPK2243_00515</name>
</gene>
<protein>
    <submittedName>
        <fullName evidence="1">Unannotated protein</fullName>
    </submittedName>
</protein>
<reference evidence="1" key="1">
    <citation type="submission" date="2020-05" db="EMBL/GenBank/DDBJ databases">
        <authorList>
            <person name="Chiriac C."/>
            <person name="Salcher M."/>
            <person name="Ghai R."/>
            <person name="Kavagutti S V."/>
        </authorList>
    </citation>
    <scope>NUCLEOTIDE SEQUENCE</scope>
</reference>
<accession>A0A6J6KQR1</accession>
<dbReference type="AlphaFoldDB" id="A0A6J6KQR1"/>
<organism evidence="1">
    <name type="scientific">freshwater metagenome</name>
    <dbReference type="NCBI Taxonomy" id="449393"/>
    <lineage>
        <taxon>unclassified sequences</taxon>
        <taxon>metagenomes</taxon>
        <taxon>ecological metagenomes</taxon>
    </lineage>
</organism>
<sequence length="395" mass="45960">MDEQFSEHLRNIYLELRDFEPSRQMYTAEDIYNEDEIVSFSQFVRTFYAATEISTNHSLINNEVFFDDFYDQDFFYEQHEANLLPYGPAFLALLGDDVYVERFKLHLHENAGVRLIVANLTKREDWLDLLSYDRCCMVRAEVADNLNVSERALGMLVQDPFSHVRDIAEQRLMRTQPVQTDFIKNFDISDCVCSPQAKEILIGDFFLSNGLDIPVVTQAFEEEASEFRPWHWATQPFPTPWQDYSLVESVEYLKGPIPDQYSLNHAGHGINSYSLNFRYALGDIAVFAQSAWGGAYQSASAQADAWDELQSRLSSLMIRMPVDGLDSSYVRKYLIVYSNFRIGDKVEFWEQSNGTWTQLEKLNTFDLIVEYLNMSYGLEKDRHYYHGLLDESDED</sequence>
<name>A0A6J6KQR1_9ZZZZ</name>
<dbReference type="EMBL" id="CAEZWL010000008">
    <property type="protein sequence ID" value="CAB4651308.1"/>
    <property type="molecule type" value="Genomic_DNA"/>
</dbReference>
<evidence type="ECO:0000313" key="1">
    <source>
        <dbReference type="EMBL" id="CAB4651308.1"/>
    </source>
</evidence>
<proteinExistence type="predicted"/>